<dbReference type="AlphaFoldDB" id="A0A5B0SIK2"/>
<reference evidence="4 5" key="1">
    <citation type="submission" date="2019-05" db="EMBL/GenBank/DDBJ databases">
        <title>Emergence of the Ug99 lineage of the wheat stem rust pathogen through somatic hybridization.</title>
        <authorList>
            <person name="Li F."/>
            <person name="Upadhyaya N.M."/>
            <person name="Sperschneider J."/>
            <person name="Matny O."/>
            <person name="Nguyen-Phuc H."/>
            <person name="Mago R."/>
            <person name="Raley C."/>
            <person name="Miller M.E."/>
            <person name="Silverstein K.A.T."/>
            <person name="Henningsen E."/>
            <person name="Hirsch C.D."/>
            <person name="Visser B."/>
            <person name="Pretorius Z.A."/>
            <person name="Steffenson B.J."/>
            <person name="Schwessinger B."/>
            <person name="Dodds P.N."/>
            <person name="Figueroa M."/>
        </authorList>
    </citation>
    <scope>NUCLEOTIDE SEQUENCE [LARGE SCALE GENOMIC DNA]</scope>
    <source>
        <strain evidence="2">21-0</strain>
        <strain evidence="3 5">Ug99</strain>
    </source>
</reference>
<evidence type="ECO:0000313" key="5">
    <source>
        <dbReference type="Proteomes" id="UP000325313"/>
    </source>
</evidence>
<keyword evidence="4" id="KW-1185">Reference proteome</keyword>
<evidence type="ECO:0000313" key="2">
    <source>
        <dbReference type="EMBL" id="KAA1093081.1"/>
    </source>
</evidence>
<protein>
    <recommendedName>
        <fullName evidence="6">Secreted protein</fullName>
    </recommendedName>
</protein>
<evidence type="ECO:0000313" key="4">
    <source>
        <dbReference type="Proteomes" id="UP000324748"/>
    </source>
</evidence>
<gene>
    <name evidence="2" type="ORF">PGT21_024713</name>
    <name evidence="3" type="ORF">PGTUg99_008274</name>
</gene>
<feature type="chain" id="PRO_5036138349" description="Secreted protein" evidence="1">
    <location>
        <begin position="24"/>
        <end position="123"/>
    </location>
</feature>
<evidence type="ECO:0000256" key="1">
    <source>
        <dbReference type="SAM" id="SignalP"/>
    </source>
</evidence>
<dbReference type="Proteomes" id="UP000325313">
    <property type="component" value="Unassembled WGS sequence"/>
</dbReference>
<keyword evidence="1" id="KW-0732">Signal</keyword>
<name>A0A5B0SIK2_PUCGR</name>
<proteinExistence type="predicted"/>
<evidence type="ECO:0008006" key="6">
    <source>
        <dbReference type="Google" id="ProtNLM"/>
    </source>
</evidence>
<dbReference type="EMBL" id="VSWC01000080">
    <property type="protein sequence ID" value="KAA1093081.1"/>
    <property type="molecule type" value="Genomic_DNA"/>
</dbReference>
<feature type="signal peptide" evidence="1">
    <location>
        <begin position="1"/>
        <end position="23"/>
    </location>
</feature>
<dbReference type="Proteomes" id="UP000324748">
    <property type="component" value="Unassembled WGS sequence"/>
</dbReference>
<evidence type="ECO:0000313" key="3">
    <source>
        <dbReference type="EMBL" id="KAA1137600.1"/>
    </source>
</evidence>
<accession>A0A5B0SIK2</accession>
<comment type="caution">
    <text evidence="3">The sequence shown here is derived from an EMBL/GenBank/DDBJ whole genome shotgun (WGS) entry which is preliminary data.</text>
</comment>
<organism evidence="3 5">
    <name type="scientific">Puccinia graminis f. sp. tritici</name>
    <dbReference type="NCBI Taxonomy" id="56615"/>
    <lineage>
        <taxon>Eukaryota</taxon>
        <taxon>Fungi</taxon>
        <taxon>Dikarya</taxon>
        <taxon>Basidiomycota</taxon>
        <taxon>Pucciniomycotina</taxon>
        <taxon>Pucciniomycetes</taxon>
        <taxon>Pucciniales</taxon>
        <taxon>Pucciniaceae</taxon>
        <taxon>Puccinia</taxon>
    </lineage>
</organism>
<sequence length="123" mass="13252">MKLSTAACTVILTLVFSAIYCAAGDIICEHCFGRTAQEVEKPADQSASGLCGAPMRGSGRNPVPCPIIRQKKFYRCSVARCAGLSCGNSPEDADEVNRCAHFFKYPIVEQGASSSAARYHHFM</sequence>
<dbReference type="EMBL" id="VDEP01000006">
    <property type="protein sequence ID" value="KAA1137600.1"/>
    <property type="molecule type" value="Genomic_DNA"/>
</dbReference>